<evidence type="ECO:0000256" key="2">
    <source>
        <dbReference type="ARBA" id="ARBA00005695"/>
    </source>
</evidence>
<evidence type="ECO:0000256" key="3">
    <source>
        <dbReference type="ARBA" id="ARBA00022448"/>
    </source>
</evidence>
<proteinExistence type="inferred from homology"/>
<dbReference type="GO" id="GO:1904680">
    <property type="term" value="F:peptide transmembrane transporter activity"/>
    <property type="evidence" value="ECO:0007669"/>
    <property type="project" value="TreeGrafter"/>
</dbReference>
<dbReference type="AlphaFoldDB" id="S3UZ37"/>
<name>S3UZ37_9LEPT</name>
<keyword evidence="7" id="KW-1185">Reference proteome</keyword>
<dbReference type="Pfam" id="PF00496">
    <property type="entry name" value="SBP_bac_5"/>
    <property type="match status" value="1"/>
</dbReference>
<reference evidence="6" key="1">
    <citation type="submission" date="2013-04" db="EMBL/GenBank/DDBJ databases">
        <authorList>
            <person name="Harkins D.M."/>
            <person name="Durkin A.S."/>
            <person name="Selengut J.D."/>
            <person name="Sanka R."/>
            <person name="DePew J."/>
            <person name="Purushe J."/>
            <person name="Ahmed A."/>
            <person name="van der Linden H."/>
            <person name="Goris M.G.A."/>
            <person name="Hartskeerl R.A."/>
            <person name="Vinetz J.M."/>
            <person name="Sutton G.G."/>
            <person name="Nelson W.C."/>
            <person name="Fouts D.E."/>
        </authorList>
    </citation>
    <scope>NUCLEOTIDE SEQUENCE [LARGE SCALE GENOMIC DNA]</scope>
    <source>
        <strain evidence="6">BUT 6</strain>
    </source>
</reference>
<evidence type="ECO:0000256" key="4">
    <source>
        <dbReference type="ARBA" id="ARBA00022729"/>
    </source>
</evidence>
<dbReference type="RefSeq" id="WP_016550928.1">
    <property type="nucleotide sequence ID" value="NZ_AKWZ02000010.1"/>
</dbReference>
<evidence type="ECO:0000313" key="7">
    <source>
        <dbReference type="Proteomes" id="UP000014540"/>
    </source>
</evidence>
<gene>
    <name evidence="6" type="ORF">LEP1GSC058_3785</name>
</gene>
<feature type="domain" description="Solute-binding protein family 5" evidence="5">
    <location>
        <begin position="105"/>
        <end position="416"/>
    </location>
</feature>
<dbReference type="GO" id="GO:0043190">
    <property type="term" value="C:ATP-binding cassette (ABC) transporter complex"/>
    <property type="evidence" value="ECO:0007669"/>
    <property type="project" value="InterPro"/>
</dbReference>
<dbReference type="PIRSF" id="PIRSF002741">
    <property type="entry name" value="MppA"/>
    <property type="match status" value="1"/>
</dbReference>
<dbReference type="Proteomes" id="UP000014540">
    <property type="component" value="Unassembled WGS sequence"/>
</dbReference>
<sequence>MFFPPQPFSLAFLVLSLLFYDCGKGSDRRDELIFSLPSDPISLDPIRSTDLSSRIILKYLYPSLFSVDHLGRIIPALVKTYRVLPSPSVGIRVLEITIHPRNSADGKSIDANVVLASLNRLRNTPGPRRSAYSFLTGGIVKNSYTVNLFFKGGLREALEKLSLPQAAIYCGPPEQGCGDFSLKEWKRNNFLRLTANENRTGTIAPELLFRILPQATTGIFLYTKGQLDLMRLPNFLLRNGNVKEDSILIRKGGGVQYIAINGKEPCFDRHFRKAVNYAIDKRTILRVLLEDKGEVSVGPFPQSIADGFIGREAKELYPYNIQKAKYYLEKSACYPKILEKELDFRMRGDEENQANGSALVRYLRDIGLKVKIRPMEKAPLYKENGDGKGDLTLLFWYADLPGAWNFIDPLFAGDRFGNGGNRSFYFNKGMEDLLTEVRRTDMMDLTSFDKKALEIIGDDAPWIFLWSPYELYLTGDRIQKLTDRPFDLP</sequence>
<dbReference type="EMBL" id="AKWZ02000010">
    <property type="protein sequence ID" value="EPG74478.1"/>
    <property type="molecule type" value="Genomic_DNA"/>
</dbReference>
<dbReference type="Gene3D" id="3.10.105.10">
    <property type="entry name" value="Dipeptide-binding Protein, Domain 3"/>
    <property type="match status" value="1"/>
</dbReference>
<dbReference type="InterPro" id="IPR000914">
    <property type="entry name" value="SBP_5_dom"/>
</dbReference>
<dbReference type="SUPFAM" id="SSF53850">
    <property type="entry name" value="Periplasmic binding protein-like II"/>
    <property type="match status" value="1"/>
</dbReference>
<dbReference type="Gene3D" id="3.40.190.10">
    <property type="entry name" value="Periplasmic binding protein-like II"/>
    <property type="match status" value="1"/>
</dbReference>
<dbReference type="OrthoDB" id="9772924at2"/>
<dbReference type="CDD" id="cd00995">
    <property type="entry name" value="PBP2_NikA_DppA_OppA_like"/>
    <property type="match status" value="1"/>
</dbReference>
<evidence type="ECO:0000313" key="6">
    <source>
        <dbReference type="EMBL" id="EPG74478.1"/>
    </source>
</evidence>
<dbReference type="STRING" id="1193011.LEP1GSC058_3785"/>
<keyword evidence="3" id="KW-0813">Transport</keyword>
<evidence type="ECO:0000259" key="5">
    <source>
        <dbReference type="Pfam" id="PF00496"/>
    </source>
</evidence>
<organism evidence="6 7">
    <name type="scientific">Leptospira fainei serovar Hurstbridge str. BUT 6</name>
    <dbReference type="NCBI Taxonomy" id="1193011"/>
    <lineage>
        <taxon>Bacteria</taxon>
        <taxon>Pseudomonadati</taxon>
        <taxon>Spirochaetota</taxon>
        <taxon>Spirochaetia</taxon>
        <taxon>Leptospirales</taxon>
        <taxon>Leptospiraceae</taxon>
        <taxon>Leptospira</taxon>
    </lineage>
</organism>
<dbReference type="PANTHER" id="PTHR30290:SF10">
    <property type="entry name" value="PERIPLASMIC OLIGOPEPTIDE-BINDING PROTEIN-RELATED"/>
    <property type="match status" value="1"/>
</dbReference>
<keyword evidence="4" id="KW-0732">Signal</keyword>
<comment type="subcellular location">
    <subcellularLocation>
        <location evidence="1">Cell envelope</location>
    </subcellularLocation>
</comment>
<dbReference type="InterPro" id="IPR039424">
    <property type="entry name" value="SBP_5"/>
</dbReference>
<evidence type="ECO:0000256" key="1">
    <source>
        <dbReference type="ARBA" id="ARBA00004196"/>
    </source>
</evidence>
<protein>
    <submittedName>
        <fullName evidence="6">ABC transporter, substrate-binding protein, family 5</fullName>
    </submittedName>
</protein>
<accession>S3UZ37</accession>
<comment type="similarity">
    <text evidence="2">Belongs to the bacterial solute-binding protein 5 family.</text>
</comment>
<dbReference type="GO" id="GO:0030288">
    <property type="term" value="C:outer membrane-bounded periplasmic space"/>
    <property type="evidence" value="ECO:0007669"/>
    <property type="project" value="UniProtKB-ARBA"/>
</dbReference>
<dbReference type="PANTHER" id="PTHR30290">
    <property type="entry name" value="PERIPLASMIC BINDING COMPONENT OF ABC TRANSPORTER"/>
    <property type="match status" value="1"/>
</dbReference>
<comment type="caution">
    <text evidence="6">The sequence shown here is derived from an EMBL/GenBank/DDBJ whole genome shotgun (WGS) entry which is preliminary data.</text>
</comment>
<dbReference type="InterPro" id="IPR030678">
    <property type="entry name" value="Peptide/Ni-bd"/>
</dbReference>
<dbReference type="GO" id="GO:0015833">
    <property type="term" value="P:peptide transport"/>
    <property type="evidence" value="ECO:0007669"/>
    <property type="project" value="TreeGrafter"/>
</dbReference>